<sequence length="866" mass="94284">MDTTAFEDTPPDIGKELTLHDLLARPDDDVNLPISAALAAVRLVAYLGLAVAALCVLVIAYCFTLTWLALLWLQTHLLVFHLQLLRLTIDTPLPALQLRRTEEAKNEASVTDGPSTEPSATETSLRPLAEEVVTEKATEPLNDQTEVEASDEQTPVSQSPARDTTVAPVVAPRANPFKVAAAQLDEARHFSRSVKQGGNRGRDLRQQSLAIQSNQVKQPTGTPVSAVSTPSQLTNVTNGSCPPVDFLPPHKRKTMEAEARRAAAAAAKTSDDRGTPKMDTDNNGIAAENDLVAAKDKTEETSVEPSNVKGTLIADDLFKRQQIGEEIITPDRPYTVCNDTDRQYDHPAPYAIQPRPYNHRVAMVSPMEEIFQSVRSQRYPNAATYTADPWQPQGREGLLIEIGPPFIEIDDTARHDSQEFNSFKGKQPVARNYAPNEDTPRALSAFPDALSSTAPTVEDKATDDGECDHWGVLPRPTSTFIDRTPPGLGPAVHDRQTSFDALLLGPTPHLKQPTDDNDNESPVTEIWSPQSDSVASKNDSPHHYHDDAISGTQSDGASSSGSDDEDAGDASPSGSSEGEMDDEFSSGSPDEDASNEAAAGSSDEEDQGDLLELSSSSSDVQDQQDLGEDEPDSSQALSVQTAAASSDDISQQASGEQETQSGNTMELNKKAAAKVRREARQLLKRKWVKRDILRVNLINTSSIENIRQLETATAAYLDQRTVLAGLMSTGTLNELDKEWFPVFPSSIDLMRPAVTPDGAQQMRQEVKREMAAAAAEEAIRNPPPPEPTPIEKATKSLHSALELHLNALAYSQTLDKGIPFKKWKETADKKLTRAHKYYMVKRQNLIDLYGDAGLPAEVADLYQSLE</sequence>
<dbReference type="AlphaFoldDB" id="A0A2S6C1H0"/>
<feature type="compositionally biased region" description="Acidic residues" evidence="1">
    <location>
        <begin position="578"/>
        <end position="594"/>
    </location>
</feature>
<feature type="compositionally biased region" description="Polar residues" evidence="1">
    <location>
        <begin position="212"/>
        <end position="240"/>
    </location>
</feature>
<evidence type="ECO:0000256" key="2">
    <source>
        <dbReference type="SAM" id="Phobius"/>
    </source>
</evidence>
<dbReference type="OrthoDB" id="3647252at2759"/>
<evidence type="ECO:0000313" key="4">
    <source>
        <dbReference type="Proteomes" id="UP000237631"/>
    </source>
</evidence>
<feature type="transmembrane region" description="Helical" evidence="2">
    <location>
        <begin position="43"/>
        <end position="73"/>
    </location>
</feature>
<feature type="region of interest" description="Disordered" evidence="1">
    <location>
        <begin position="420"/>
        <end position="672"/>
    </location>
</feature>
<feature type="region of interest" description="Disordered" evidence="1">
    <location>
        <begin position="212"/>
        <end position="246"/>
    </location>
</feature>
<dbReference type="Proteomes" id="UP000237631">
    <property type="component" value="Unassembled WGS sequence"/>
</dbReference>
<accession>A0A2S6C1H0</accession>
<feature type="compositionally biased region" description="Polar residues" evidence="1">
    <location>
        <begin position="108"/>
        <end position="124"/>
    </location>
</feature>
<gene>
    <name evidence="3" type="ORF">CBER1_00406</name>
</gene>
<name>A0A2S6C1H0_9PEZI</name>
<keyword evidence="2" id="KW-0812">Transmembrane</keyword>
<feature type="region of interest" description="Disordered" evidence="1">
    <location>
        <begin position="102"/>
        <end position="166"/>
    </location>
</feature>
<feature type="compositionally biased region" description="Polar residues" evidence="1">
    <location>
        <begin position="655"/>
        <end position="666"/>
    </location>
</feature>
<organism evidence="3 4">
    <name type="scientific">Cercospora berteroae</name>
    <dbReference type="NCBI Taxonomy" id="357750"/>
    <lineage>
        <taxon>Eukaryota</taxon>
        <taxon>Fungi</taxon>
        <taxon>Dikarya</taxon>
        <taxon>Ascomycota</taxon>
        <taxon>Pezizomycotina</taxon>
        <taxon>Dothideomycetes</taxon>
        <taxon>Dothideomycetidae</taxon>
        <taxon>Mycosphaerellales</taxon>
        <taxon>Mycosphaerellaceae</taxon>
        <taxon>Cercospora</taxon>
    </lineage>
</organism>
<protein>
    <submittedName>
        <fullName evidence="3">Uncharacterized protein</fullName>
    </submittedName>
</protein>
<dbReference type="EMBL" id="PNEN01000578">
    <property type="protein sequence ID" value="PPJ53571.1"/>
    <property type="molecule type" value="Genomic_DNA"/>
</dbReference>
<comment type="caution">
    <text evidence="3">The sequence shown here is derived from an EMBL/GenBank/DDBJ whole genome shotgun (WGS) entry which is preliminary data.</text>
</comment>
<feature type="region of interest" description="Disordered" evidence="1">
    <location>
        <begin position="263"/>
        <end position="283"/>
    </location>
</feature>
<keyword evidence="2" id="KW-0472">Membrane</keyword>
<feature type="compositionally biased region" description="Basic and acidic residues" evidence="1">
    <location>
        <begin position="269"/>
        <end position="280"/>
    </location>
</feature>
<evidence type="ECO:0000313" key="3">
    <source>
        <dbReference type="EMBL" id="PPJ53571.1"/>
    </source>
</evidence>
<feature type="compositionally biased region" description="Low complexity" evidence="1">
    <location>
        <begin position="610"/>
        <end position="624"/>
    </location>
</feature>
<reference evidence="4" key="1">
    <citation type="journal article" date="2017" name="bioRxiv">
        <title>Conservation of a gene cluster reveals novel cercosporin biosynthetic mechanisms and extends production to the genus Colletotrichum.</title>
        <authorList>
            <person name="de Jonge R."/>
            <person name="Ebert M.K."/>
            <person name="Huitt-Roehl C.R."/>
            <person name="Pal P."/>
            <person name="Suttle J.C."/>
            <person name="Spanner R.E."/>
            <person name="Neubauer J.D."/>
            <person name="Jurick W.M.II."/>
            <person name="Stott K.A."/>
            <person name="Secor G.A."/>
            <person name="Thomma B.P.H.J."/>
            <person name="Van de Peer Y."/>
            <person name="Townsend C.A."/>
            <person name="Bolton M.D."/>
        </authorList>
    </citation>
    <scope>NUCLEOTIDE SEQUENCE [LARGE SCALE GENOMIC DNA]</scope>
    <source>
        <strain evidence="4">CBS538.71</strain>
    </source>
</reference>
<evidence type="ECO:0000256" key="1">
    <source>
        <dbReference type="SAM" id="MobiDB-lite"/>
    </source>
</evidence>
<feature type="compositionally biased region" description="Polar residues" evidence="1">
    <location>
        <begin position="527"/>
        <end position="538"/>
    </location>
</feature>
<keyword evidence="2" id="KW-1133">Transmembrane helix</keyword>
<proteinExistence type="predicted"/>
<feature type="compositionally biased region" description="Polar residues" evidence="1">
    <location>
        <begin position="152"/>
        <end position="162"/>
    </location>
</feature>
<feature type="compositionally biased region" description="Low complexity" evidence="1">
    <location>
        <begin position="642"/>
        <end position="654"/>
    </location>
</feature>
<keyword evidence="4" id="KW-1185">Reference proteome</keyword>
<feature type="compositionally biased region" description="Basic and acidic residues" evidence="1">
    <location>
        <begin position="457"/>
        <end position="469"/>
    </location>
</feature>
<feature type="compositionally biased region" description="Basic and acidic residues" evidence="1">
    <location>
        <begin position="539"/>
        <end position="548"/>
    </location>
</feature>